<dbReference type="GO" id="GO:0007165">
    <property type="term" value="P:signal transduction"/>
    <property type="evidence" value="ECO:0007669"/>
    <property type="project" value="InterPro"/>
</dbReference>
<feature type="compositionally biased region" description="Acidic residues" evidence="1">
    <location>
        <begin position="560"/>
        <end position="569"/>
    </location>
</feature>
<reference evidence="3 4" key="1">
    <citation type="submission" date="2018-11" db="EMBL/GenBank/DDBJ databases">
        <authorList>
            <consortium name="Pathogen Informatics"/>
        </authorList>
    </citation>
    <scope>NUCLEOTIDE SEQUENCE [LARGE SCALE GENOMIC DNA]</scope>
</reference>
<feature type="region of interest" description="Disordered" evidence="1">
    <location>
        <begin position="555"/>
        <end position="595"/>
    </location>
</feature>
<dbReference type="PANTHER" id="PTHR15670">
    <property type="entry name" value="RHO GTPASE ACTIVATING PROTEIN 11A"/>
    <property type="match status" value="1"/>
</dbReference>
<feature type="compositionally biased region" description="Basic and acidic residues" evidence="1">
    <location>
        <begin position="410"/>
        <end position="420"/>
    </location>
</feature>
<evidence type="ECO:0000256" key="1">
    <source>
        <dbReference type="SAM" id="MobiDB-lite"/>
    </source>
</evidence>
<organism evidence="3">
    <name type="scientific">Heligmosomoides polygyrus</name>
    <name type="common">Parasitic roundworm</name>
    <dbReference type="NCBI Taxonomy" id="6339"/>
    <lineage>
        <taxon>Eukaryota</taxon>
        <taxon>Metazoa</taxon>
        <taxon>Ecdysozoa</taxon>
        <taxon>Nematoda</taxon>
        <taxon>Chromadorea</taxon>
        <taxon>Rhabditida</taxon>
        <taxon>Rhabditina</taxon>
        <taxon>Rhabditomorpha</taxon>
        <taxon>Strongyloidea</taxon>
        <taxon>Heligmosomidae</taxon>
        <taxon>Heligmosomoides</taxon>
    </lineage>
</organism>
<feature type="compositionally biased region" description="Basic and acidic residues" evidence="1">
    <location>
        <begin position="243"/>
        <end position="257"/>
    </location>
</feature>
<dbReference type="Pfam" id="PF00620">
    <property type="entry name" value="RhoGAP"/>
    <property type="match status" value="1"/>
</dbReference>
<feature type="compositionally biased region" description="Basic and acidic residues" evidence="1">
    <location>
        <begin position="320"/>
        <end position="337"/>
    </location>
</feature>
<evidence type="ECO:0000313" key="4">
    <source>
        <dbReference type="Proteomes" id="UP000050761"/>
    </source>
</evidence>
<gene>
    <name evidence="3" type="ORF">HPBE_LOCUS6739</name>
</gene>
<feature type="compositionally biased region" description="Basic residues" evidence="1">
    <location>
        <begin position="395"/>
        <end position="404"/>
    </location>
</feature>
<dbReference type="InterPro" id="IPR000198">
    <property type="entry name" value="RhoGAP_dom"/>
</dbReference>
<dbReference type="OrthoDB" id="29546at2759"/>
<feature type="compositionally biased region" description="Basic and acidic residues" evidence="1">
    <location>
        <begin position="356"/>
        <end position="369"/>
    </location>
</feature>
<dbReference type="InterPro" id="IPR042869">
    <property type="entry name" value="ARHGAP11A/B"/>
</dbReference>
<reference evidence="5" key="2">
    <citation type="submission" date="2019-09" db="UniProtKB">
        <authorList>
            <consortium name="WormBaseParasite"/>
        </authorList>
    </citation>
    <scope>IDENTIFICATION</scope>
</reference>
<keyword evidence="4" id="KW-1185">Reference proteome</keyword>
<feature type="domain" description="Rho-GAP" evidence="2">
    <location>
        <begin position="1"/>
        <end position="145"/>
    </location>
</feature>
<dbReference type="CDD" id="cd00159">
    <property type="entry name" value="RhoGAP"/>
    <property type="match status" value="1"/>
</dbReference>
<evidence type="ECO:0000313" key="3">
    <source>
        <dbReference type="EMBL" id="VDO69497.1"/>
    </source>
</evidence>
<dbReference type="Proteomes" id="UP000050761">
    <property type="component" value="Unassembled WGS sequence"/>
</dbReference>
<dbReference type="PANTHER" id="PTHR15670:SF4">
    <property type="entry name" value="RHO GTPASE-ACTIVATING PROTEIN 11A"/>
    <property type="match status" value="1"/>
</dbReference>
<dbReference type="Gene3D" id="1.10.555.10">
    <property type="entry name" value="Rho GTPase activation protein"/>
    <property type="match status" value="1"/>
</dbReference>
<dbReference type="GO" id="GO:0005096">
    <property type="term" value="F:GTPase activator activity"/>
    <property type="evidence" value="ECO:0007669"/>
    <property type="project" value="TreeGrafter"/>
</dbReference>
<sequence>MVKRFFRDLKEPLLPSGGVRKALLELARRDELSPISRHDFCTLFEPGYEVTKRNLDYTLPPAHIGTLGYLMRQLLGISRHADKHQMDAANLATVFAPTLFREDKEKAKRKDRRGSQENLLTTVRVDTKLQIAAVKLLIEKANWIGLHPNCYVTSLNHHRSSSAAPSPRQPFMTAGNLKEPSSVCVERKASALSNGQNAQLNLDRKGSLKAVEGLKPKSSNRRSSSAFRGIITGLGGRLLRRSPSRERDRLSKTDRRASSPAIVVPMERVNSERTRNIHRRASPVYWLSSGSPSHSSSSEYIQSKSSRIGSSHSIGRSTRYNHDGTILRRESGKKRGETPPLMASKVLKDNPVSMLGEEHFNPSYREQHERSRRRHTTPVKTSTALRRNQPNTRHSGLHQPKRRATLVNTHEQEKENRSCQRSESVNESSSYGDNEETLLREYGSLADTSADILTQKGQESRLRRVKRNQRRDLSSIMQDSTFDASTCQDAGDHHKDGVFDRVKTVSVACSPLDPDGLKKAAQQRLAPAVVSEKVPPQPGPGSAVVGETVVVTPITASGGDGDDTLDELPTDLPEVAASPPPPKPLSPIPTRITDARSPSRTVTVVSRQIVPKRFACRFLGLLPTTAVNLGPYRGPLSKAGSVPVWSGDGPSNKSQQVVFRMPSVPSACSSILPTLGSSVDKIPMSASYEGGGALKMRPLRSSSLTETSGNDPEVDDDEFLASNELREMIKNSRTEEDMEEVIDRRLRFRPSVAFIQKSGIVRDRVNMFRQLGNSISVPLESISGRVGLVQILFEIRIEV</sequence>
<dbReference type="SUPFAM" id="SSF48350">
    <property type="entry name" value="GTPase activation domain, GAP"/>
    <property type="match status" value="1"/>
</dbReference>
<dbReference type="AlphaFoldDB" id="A0A3P7Y9S5"/>
<accession>A0A3P7Y9S5</accession>
<feature type="compositionally biased region" description="Pro residues" evidence="1">
    <location>
        <begin position="578"/>
        <end position="587"/>
    </location>
</feature>
<dbReference type="EMBL" id="UZAH01025732">
    <property type="protein sequence ID" value="VDO69497.1"/>
    <property type="molecule type" value="Genomic_DNA"/>
</dbReference>
<dbReference type="PROSITE" id="PS50238">
    <property type="entry name" value="RHOGAP"/>
    <property type="match status" value="1"/>
</dbReference>
<proteinExistence type="predicted"/>
<feature type="region of interest" description="Disordered" evidence="1">
    <location>
        <begin position="285"/>
        <end position="434"/>
    </location>
</feature>
<feature type="compositionally biased region" description="Polar residues" evidence="1">
    <location>
        <begin position="378"/>
        <end position="394"/>
    </location>
</feature>
<name>A0A3P7Y9S5_HELPZ</name>
<feature type="region of interest" description="Disordered" evidence="1">
    <location>
        <begin position="238"/>
        <end position="262"/>
    </location>
</feature>
<evidence type="ECO:0000313" key="5">
    <source>
        <dbReference type="WBParaSite" id="HPBE_0000673801-mRNA-1"/>
    </source>
</evidence>
<dbReference type="InterPro" id="IPR008936">
    <property type="entry name" value="Rho_GTPase_activation_prot"/>
</dbReference>
<feature type="compositionally biased region" description="Low complexity" evidence="1">
    <location>
        <begin position="288"/>
        <end position="317"/>
    </location>
</feature>
<dbReference type="WBParaSite" id="HPBE_0000673801-mRNA-1">
    <property type="protein sequence ID" value="HPBE_0000673801-mRNA-1"/>
    <property type="gene ID" value="HPBE_0000673801"/>
</dbReference>
<protein>
    <submittedName>
        <fullName evidence="5">Rho-GAP domain-containing protein</fullName>
    </submittedName>
</protein>
<evidence type="ECO:0000259" key="2">
    <source>
        <dbReference type="PROSITE" id="PS50238"/>
    </source>
</evidence>
<feature type="compositionally biased region" description="Polar residues" evidence="1">
    <location>
        <begin position="421"/>
        <end position="432"/>
    </location>
</feature>